<evidence type="ECO:0000313" key="2">
    <source>
        <dbReference type="EMBL" id="WRP18890.1"/>
    </source>
</evidence>
<dbReference type="InterPro" id="IPR029064">
    <property type="entry name" value="Ribosomal_eL30-like_sf"/>
</dbReference>
<organism evidence="2 3">
    <name type="scientific">Carboxydichorda subterranea</name>
    <dbReference type="NCBI Taxonomy" id="3109565"/>
    <lineage>
        <taxon>Bacteria</taxon>
        <taxon>Bacillati</taxon>
        <taxon>Bacillota</taxon>
        <taxon>Limnochordia</taxon>
        <taxon>Limnochordales</taxon>
        <taxon>Geochordaceae</taxon>
        <taxon>Carboxydichorda</taxon>
    </lineage>
</organism>
<sequence>MASMGTDDADAEHGVLARLKTAPNRAVGARQTLRALHKGIARLVYVARDADPAITDPIVDLSRHRAVEVVYVESMHALGRACGIEVSASAAAVVAGELPEAKRQRRGGP</sequence>
<dbReference type="RefSeq" id="WP_324718160.1">
    <property type="nucleotide sequence ID" value="NZ_CP141615.1"/>
</dbReference>
<keyword evidence="3" id="KW-1185">Reference proteome</keyword>
<reference evidence="2 3" key="1">
    <citation type="journal article" date="2024" name="Front. Microbiol.">
        <title>Novel thermophilic genera Geochorda gen. nov. and Carboxydochorda gen. nov. from the deep terrestrial subsurface reveal the ecophysiological diversity in the class Limnochordia.</title>
        <authorList>
            <person name="Karnachuk O.V."/>
            <person name="Lukina A.P."/>
            <person name="Avakyan M.R."/>
            <person name="Kadnikov V.V."/>
            <person name="Begmatov S."/>
            <person name="Beletsky A.V."/>
            <person name="Vlasova K.G."/>
            <person name="Novikov A.A."/>
            <person name="Shcherbakova V.A."/>
            <person name="Mardanov A.V."/>
            <person name="Ravin N.V."/>
        </authorList>
    </citation>
    <scope>NUCLEOTIDE SEQUENCE [LARGE SCALE GENOMIC DNA]</scope>
    <source>
        <strain evidence="2 3">L945</strain>
    </source>
</reference>
<evidence type="ECO:0000313" key="3">
    <source>
        <dbReference type="Proteomes" id="UP001332192"/>
    </source>
</evidence>
<name>A0ABZ1C220_9FIRM</name>
<accession>A0ABZ1C220</accession>
<dbReference type="Gene3D" id="3.30.1330.30">
    <property type="match status" value="1"/>
</dbReference>
<dbReference type="PRINTS" id="PR00884">
    <property type="entry name" value="RIBOSOMALHS6"/>
</dbReference>
<dbReference type="EMBL" id="CP141615">
    <property type="protein sequence ID" value="WRP18890.1"/>
    <property type="molecule type" value="Genomic_DNA"/>
</dbReference>
<gene>
    <name evidence="2" type="ORF">U7230_01485</name>
</gene>
<feature type="domain" description="Ribosomal protein eL8/eL30/eS12/Gadd45" evidence="1">
    <location>
        <begin position="15"/>
        <end position="95"/>
    </location>
</feature>
<dbReference type="Pfam" id="PF01248">
    <property type="entry name" value="Ribosomal_L7Ae"/>
    <property type="match status" value="1"/>
</dbReference>
<dbReference type="InterPro" id="IPR004038">
    <property type="entry name" value="Ribosomal_eL8/eL30/eS12/Gad45"/>
</dbReference>
<evidence type="ECO:0000259" key="1">
    <source>
        <dbReference type="Pfam" id="PF01248"/>
    </source>
</evidence>
<dbReference type="Proteomes" id="UP001332192">
    <property type="component" value="Chromosome"/>
</dbReference>
<dbReference type="SUPFAM" id="SSF55315">
    <property type="entry name" value="L30e-like"/>
    <property type="match status" value="1"/>
</dbReference>
<protein>
    <submittedName>
        <fullName evidence="2">Ribosomal L7Ae/L30e/S12e/Gadd45 family protein</fullName>
    </submittedName>
</protein>
<proteinExistence type="predicted"/>